<dbReference type="EC" id="3.1.3.2" evidence="7"/>
<evidence type="ECO:0000256" key="2">
    <source>
        <dbReference type="ARBA" id="ARBA00011063"/>
    </source>
</evidence>
<dbReference type="GO" id="GO:0004726">
    <property type="term" value="F:non-membrane spanning protein tyrosine phosphatase activity"/>
    <property type="evidence" value="ECO:0007669"/>
    <property type="project" value="InterPro"/>
</dbReference>
<dbReference type="Gene3D" id="3.40.50.2300">
    <property type="match status" value="1"/>
</dbReference>
<dbReference type="SMART" id="SM00226">
    <property type="entry name" value="LMWPc"/>
    <property type="match status" value="1"/>
</dbReference>
<keyword evidence="4 7" id="KW-0378">Hydrolase</keyword>
<feature type="signal peptide" evidence="8">
    <location>
        <begin position="1"/>
        <end position="17"/>
    </location>
</feature>
<comment type="similarity">
    <text evidence="2 7">Belongs to the low molecular weight phosphotyrosine protein phosphatase family.</text>
</comment>
<evidence type="ECO:0000256" key="4">
    <source>
        <dbReference type="ARBA" id="ARBA00022801"/>
    </source>
</evidence>
<organism evidence="10 11">
    <name type="scientific">Dimorphilus gyrociliatus</name>
    <dbReference type="NCBI Taxonomy" id="2664684"/>
    <lineage>
        <taxon>Eukaryota</taxon>
        <taxon>Metazoa</taxon>
        <taxon>Spiralia</taxon>
        <taxon>Lophotrochozoa</taxon>
        <taxon>Annelida</taxon>
        <taxon>Polychaeta</taxon>
        <taxon>Polychaeta incertae sedis</taxon>
        <taxon>Dinophilidae</taxon>
        <taxon>Dimorphilus</taxon>
    </lineage>
</organism>
<dbReference type="InterPro" id="IPR002115">
    <property type="entry name" value="Tyr_Pase_low_mol_wt_mml"/>
</dbReference>
<evidence type="ECO:0000259" key="9">
    <source>
        <dbReference type="SMART" id="SM00226"/>
    </source>
</evidence>
<comment type="subcellular location">
    <subcellularLocation>
        <location evidence="1 7">Cytoplasm</location>
    </subcellularLocation>
</comment>
<dbReference type="AlphaFoldDB" id="A0A7I8VYW4"/>
<feature type="active site" description="Nucleophile" evidence="6">
    <location>
        <position position="7"/>
    </location>
</feature>
<dbReference type="InterPro" id="IPR050438">
    <property type="entry name" value="LMW_PTPase"/>
</dbReference>
<dbReference type="Pfam" id="PF01451">
    <property type="entry name" value="LMWPc"/>
    <property type="match status" value="1"/>
</dbReference>
<feature type="active site" description="Proton donor" evidence="6">
    <location>
        <position position="122"/>
    </location>
</feature>
<keyword evidence="8" id="KW-0732">Signal</keyword>
<accession>A0A7I8VYW4</accession>
<dbReference type="PANTHER" id="PTHR11717:SF7">
    <property type="entry name" value="LOW MOLECULAR WEIGHT PHOSPHOTYROSINE PROTEIN PHOSPHATASE"/>
    <property type="match status" value="1"/>
</dbReference>
<evidence type="ECO:0000313" key="10">
    <source>
        <dbReference type="EMBL" id="CAD5120976.1"/>
    </source>
</evidence>
<dbReference type="PRINTS" id="PR00720">
    <property type="entry name" value="MAMMALPTPASE"/>
</dbReference>
<protein>
    <recommendedName>
        <fullName evidence="7">Low molecular weight phosphotyrosine protein phosphatase</fullName>
        <shortName evidence="7">LMW-PTP</shortName>
        <shortName evidence="7">LMW-PTPase</shortName>
        <ecNumber evidence="7">3.1.3.2</ecNumber>
        <ecNumber evidence="7">3.1.3.48</ecNumber>
    </recommendedName>
    <alternativeName>
        <fullName evidence="7">Low molecular weight cytosolic acid phosphatase</fullName>
    </alternativeName>
</protein>
<dbReference type="PRINTS" id="PR00719">
    <property type="entry name" value="LMWPTPASE"/>
</dbReference>
<keyword evidence="5 7" id="KW-0904">Protein phosphatase</keyword>
<feature type="active site" description="Nucleophile" evidence="6">
    <location>
        <position position="13"/>
    </location>
</feature>
<evidence type="ECO:0000256" key="1">
    <source>
        <dbReference type="ARBA" id="ARBA00004496"/>
    </source>
</evidence>
<dbReference type="InterPro" id="IPR036196">
    <property type="entry name" value="Ptyr_pPase_sf"/>
</dbReference>
<dbReference type="EC" id="3.1.3.48" evidence="7"/>
<comment type="catalytic activity">
    <reaction evidence="7">
        <text>a phosphate monoester + H2O = an alcohol + phosphate</text>
        <dbReference type="Rhea" id="RHEA:15017"/>
        <dbReference type="ChEBI" id="CHEBI:15377"/>
        <dbReference type="ChEBI" id="CHEBI:30879"/>
        <dbReference type="ChEBI" id="CHEBI:43474"/>
        <dbReference type="ChEBI" id="CHEBI:67140"/>
        <dbReference type="EC" id="3.1.3.2"/>
    </reaction>
</comment>
<dbReference type="GO" id="GO:0005737">
    <property type="term" value="C:cytoplasm"/>
    <property type="evidence" value="ECO:0007669"/>
    <property type="project" value="UniProtKB-SubCell"/>
</dbReference>
<dbReference type="InterPro" id="IPR017867">
    <property type="entry name" value="Tyr_phospatase_low_mol_wt"/>
</dbReference>
<evidence type="ECO:0000256" key="7">
    <source>
        <dbReference type="RuleBase" id="RU368115"/>
    </source>
</evidence>
<reference evidence="10 11" key="1">
    <citation type="submission" date="2020-08" db="EMBL/GenBank/DDBJ databases">
        <authorList>
            <person name="Hejnol A."/>
        </authorList>
    </citation>
    <scope>NUCLEOTIDE SEQUENCE [LARGE SCALE GENOMIC DNA]</scope>
</reference>
<name>A0A7I8VYW4_9ANNE</name>
<comment type="function">
    <text evidence="7">Acts on tyrosine phosphorylated proteins, low-MW aryl phosphates and natural and synthetic acyl phosphates.</text>
</comment>
<evidence type="ECO:0000256" key="6">
    <source>
        <dbReference type="PIRSR" id="PIRSR617867-1"/>
    </source>
</evidence>
<evidence type="ECO:0000256" key="3">
    <source>
        <dbReference type="ARBA" id="ARBA00022490"/>
    </source>
</evidence>
<gene>
    <name evidence="10" type="ORF">DGYR_LOCUS8983</name>
</gene>
<dbReference type="Proteomes" id="UP000549394">
    <property type="component" value="Unassembled WGS sequence"/>
</dbReference>
<comment type="caution">
    <text evidence="10">The sequence shown here is derived from an EMBL/GenBank/DDBJ whole genome shotgun (WGS) entry which is preliminary data.</text>
</comment>
<dbReference type="EMBL" id="CAJFCJ010000013">
    <property type="protein sequence ID" value="CAD5120976.1"/>
    <property type="molecule type" value="Genomic_DNA"/>
</dbReference>
<keyword evidence="3 7" id="KW-0963">Cytoplasm</keyword>
<dbReference type="GO" id="GO:0003993">
    <property type="term" value="F:acid phosphatase activity"/>
    <property type="evidence" value="ECO:0007669"/>
    <property type="project" value="UniProtKB-UniRule"/>
</dbReference>
<sequence>MKILFVCLGNICRSTMAEAVMKNICSTKNLTGWEVDSCGTSDYNIGKQPYHLTLRTLKEHGIKDFRHKARQIRSSDFTEFDHILVMDHNNLSDVKYEAPKDCPANIEMLTAYDPQKAPYIVDPYYEEDSVFEDVYQLISRCCVKFVETYSKNK</sequence>
<evidence type="ECO:0000256" key="5">
    <source>
        <dbReference type="ARBA" id="ARBA00022912"/>
    </source>
</evidence>
<dbReference type="PANTHER" id="PTHR11717">
    <property type="entry name" value="LOW MOLECULAR WEIGHT PROTEIN TYROSINE PHOSPHATASE"/>
    <property type="match status" value="1"/>
</dbReference>
<dbReference type="SUPFAM" id="SSF52788">
    <property type="entry name" value="Phosphotyrosine protein phosphatases I"/>
    <property type="match status" value="1"/>
</dbReference>
<dbReference type="OrthoDB" id="3388at2759"/>
<evidence type="ECO:0000256" key="8">
    <source>
        <dbReference type="SAM" id="SignalP"/>
    </source>
</evidence>
<dbReference type="CDD" id="cd16343">
    <property type="entry name" value="LMWPTP"/>
    <property type="match status" value="1"/>
</dbReference>
<evidence type="ECO:0000313" key="11">
    <source>
        <dbReference type="Proteomes" id="UP000549394"/>
    </source>
</evidence>
<keyword evidence="11" id="KW-1185">Reference proteome</keyword>
<feature type="chain" id="PRO_5029453158" description="Low molecular weight phosphotyrosine protein phosphatase" evidence="8">
    <location>
        <begin position="18"/>
        <end position="153"/>
    </location>
</feature>
<dbReference type="FunFam" id="3.40.50.2300:FF:000105">
    <property type="entry name" value="Low molecular weight phosphotyrosine protein"/>
    <property type="match status" value="1"/>
</dbReference>
<comment type="catalytic activity">
    <reaction evidence="7">
        <text>O-phospho-L-tyrosyl-[protein] + H2O = L-tyrosyl-[protein] + phosphate</text>
        <dbReference type="Rhea" id="RHEA:10684"/>
        <dbReference type="Rhea" id="RHEA-COMP:10136"/>
        <dbReference type="Rhea" id="RHEA-COMP:20101"/>
        <dbReference type="ChEBI" id="CHEBI:15377"/>
        <dbReference type="ChEBI" id="CHEBI:43474"/>
        <dbReference type="ChEBI" id="CHEBI:46858"/>
        <dbReference type="ChEBI" id="CHEBI:61978"/>
        <dbReference type="EC" id="3.1.3.48"/>
    </reaction>
</comment>
<feature type="domain" description="Phosphotyrosine protein phosphatase I" evidence="9">
    <location>
        <begin position="1"/>
        <end position="148"/>
    </location>
</feature>
<proteinExistence type="inferred from homology"/>
<dbReference type="InterPro" id="IPR023485">
    <property type="entry name" value="Ptyr_pPase"/>
</dbReference>